<dbReference type="InterPro" id="IPR036388">
    <property type="entry name" value="WH-like_DNA-bd_sf"/>
</dbReference>
<feature type="region of interest" description="Disordered" evidence="1">
    <location>
        <begin position="144"/>
        <end position="172"/>
    </location>
</feature>
<name>A0ABY4RE67_9GAMM</name>
<dbReference type="RefSeq" id="WP_249893621.1">
    <property type="nucleotide sequence ID" value="NZ_CP082904.1"/>
</dbReference>
<feature type="domain" description="Bacteriophage lambda Replication protein O N-terminal" evidence="2">
    <location>
        <begin position="21"/>
        <end position="118"/>
    </location>
</feature>
<sequence length="367" mass="41667">MSVVSRLSDYRPSTEAVERKVASLDDGYMRIATSISKLKPKLKMAGREHQVFDAVIYCTFGWNKSEDRVTNTYLAEVTDLDDSDVAAALKVLAERRIINLRKSGGLKLVSVNVKLDEWQLFKTVKTTQKKLGGSAQKVGQKRVSGWAKSPDTLNSLTKDNNKTPHTPQGGVSESAQECLDYYNELTSSRCSATAPFEKALTTVKAKGVCFSVDEVKLVTRWAVSVWKHKPSTNNLCRMTRFDGYLSDALKWEEGADRNPVPCPHEQLVSLWNSKFPERAVELHEWNKSRPAYQGLERIWNGKTNQGAWREVKHIDTIFKLIRKSTLADSLQEKYWLTLDWILDNKNWAKVYEQVRREYKAATQGATA</sequence>
<proteinExistence type="predicted"/>
<accession>A0ABY4RE67</accession>
<feature type="compositionally biased region" description="Polar residues" evidence="1">
    <location>
        <begin position="151"/>
        <end position="172"/>
    </location>
</feature>
<dbReference type="Proteomes" id="UP001056635">
    <property type="component" value="Chromosome"/>
</dbReference>
<dbReference type="Gene3D" id="1.10.10.10">
    <property type="entry name" value="Winged helix-like DNA-binding domain superfamily/Winged helix DNA-binding domain"/>
    <property type="match status" value="1"/>
</dbReference>
<evidence type="ECO:0000256" key="1">
    <source>
        <dbReference type="SAM" id="MobiDB-lite"/>
    </source>
</evidence>
<reference evidence="3" key="1">
    <citation type="submission" date="2021-09" db="EMBL/GenBank/DDBJ databases">
        <title>First case of bloodstream infection caused by Mixta hanseatica sp. nov., a member of the Erwiniaceae family.</title>
        <authorList>
            <person name="Both A."/>
            <person name="Huang J."/>
            <person name="Wenzel P."/>
            <person name="Aepfelbacher M."/>
            <person name="Rohde H."/>
            <person name="Christner M."/>
            <person name="Hentschke M."/>
        </authorList>
    </citation>
    <scope>NUCLEOTIDE SEQUENCE</scope>
    <source>
        <strain evidence="3">X22927</strain>
    </source>
</reference>
<gene>
    <name evidence="3" type="ORF">K6958_04990</name>
</gene>
<dbReference type="EMBL" id="CP082904">
    <property type="protein sequence ID" value="UQY45041.1"/>
    <property type="molecule type" value="Genomic_DNA"/>
</dbReference>
<protein>
    <submittedName>
        <fullName evidence="3">Replication protein</fullName>
    </submittedName>
</protein>
<dbReference type="Pfam" id="PF04492">
    <property type="entry name" value="Phage_rep_O"/>
    <property type="match status" value="1"/>
</dbReference>
<organism evidence="3 4">
    <name type="scientific">Mixta hanseatica</name>
    <dbReference type="NCBI Taxonomy" id="2872648"/>
    <lineage>
        <taxon>Bacteria</taxon>
        <taxon>Pseudomonadati</taxon>
        <taxon>Pseudomonadota</taxon>
        <taxon>Gammaproteobacteria</taxon>
        <taxon>Enterobacterales</taxon>
        <taxon>Erwiniaceae</taxon>
        <taxon>Mixta</taxon>
    </lineage>
</organism>
<dbReference type="InterPro" id="IPR006497">
    <property type="entry name" value="Phage_lambda_VrpO_N"/>
</dbReference>
<keyword evidence="4" id="KW-1185">Reference proteome</keyword>
<evidence type="ECO:0000259" key="2">
    <source>
        <dbReference type="Pfam" id="PF04492"/>
    </source>
</evidence>
<evidence type="ECO:0000313" key="3">
    <source>
        <dbReference type="EMBL" id="UQY45041.1"/>
    </source>
</evidence>
<dbReference type="NCBIfam" id="TIGR01610">
    <property type="entry name" value="phage_O_Nterm"/>
    <property type="match status" value="1"/>
</dbReference>
<evidence type="ECO:0000313" key="4">
    <source>
        <dbReference type="Proteomes" id="UP001056635"/>
    </source>
</evidence>